<dbReference type="PANTHER" id="PTHR11969:SF54">
    <property type="entry name" value="MAD-LIKE PROTEIN 1"/>
    <property type="match status" value="1"/>
</dbReference>
<keyword evidence="3" id="KW-0238">DNA-binding</keyword>
<evidence type="ECO:0000313" key="10">
    <source>
        <dbReference type="Proteomes" id="UP000694388"/>
    </source>
</evidence>
<dbReference type="Pfam" id="PF00010">
    <property type="entry name" value="HLH"/>
    <property type="match status" value="1"/>
</dbReference>
<keyword evidence="5" id="KW-0539">Nucleus</keyword>
<reference evidence="9" key="2">
    <citation type="submission" date="2025-09" db="UniProtKB">
        <authorList>
            <consortium name="Ensembl"/>
        </authorList>
    </citation>
    <scope>IDENTIFICATION</scope>
</reference>
<dbReference type="PANTHER" id="PTHR11969">
    <property type="entry name" value="MAX DIMERIZATION, MAD"/>
    <property type="match status" value="1"/>
</dbReference>
<keyword evidence="4" id="KW-0804">Transcription</keyword>
<feature type="chain" id="PRO_5034413440" evidence="7">
    <location>
        <begin position="19"/>
        <end position="216"/>
    </location>
</feature>
<evidence type="ECO:0000256" key="2">
    <source>
        <dbReference type="ARBA" id="ARBA00023015"/>
    </source>
</evidence>
<dbReference type="GO" id="GO:0005634">
    <property type="term" value="C:nucleus"/>
    <property type="evidence" value="ECO:0007669"/>
    <property type="project" value="UniProtKB-SubCell"/>
</dbReference>
<dbReference type="Gene3D" id="4.10.280.10">
    <property type="entry name" value="Helix-loop-helix DNA-binding domain"/>
    <property type="match status" value="1"/>
</dbReference>
<evidence type="ECO:0000259" key="8">
    <source>
        <dbReference type="PROSITE" id="PS50888"/>
    </source>
</evidence>
<dbReference type="GO" id="GO:0000978">
    <property type="term" value="F:RNA polymerase II cis-regulatory region sequence-specific DNA binding"/>
    <property type="evidence" value="ECO:0007669"/>
    <property type="project" value="TreeGrafter"/>
</dbReference>
<keyword evidence="2" id="KW-0805">Transcription regulation</keyword>
<evidence type="ECO:0000256" key="5">
    <source>
        <dbReference type="ARBA" id="ARBA00023242"/>
    </source>
</evidence>
<feature type="domain" description="BHLH" evidence="8">
    <location>
        <begin position="42"/>
        <end position="94"/>
    </location>
</feature>
<name>A0A8C4QWM6_EPTBU</name>
<evidence type="ECO:0000256" key="1">
    <source>
        <dbReference type="ARBA" id="ARBA00004123"/>
    </source>
</evidence>
<dbReference type="PROSITE" id="PS50888">
    <property type="entry name" value="BHLH"/>
    <property type="match status" value="1"/>
</dbReference>
<reference evidence="9" key="1">
    <citation type="submission" date="2025-08" db="UniProtKB">
        <authorList>
            <consortium name="Ensembl"/>
        </authorList>
    </citation>
    <scope>IDENTIFICATION</scope>
</reference>
<dbReference type="SUPFAM" id="SSF47459">
    <property type="entry name" value="HLH, helix-loop-helix DNA-binding domain"/>
    <property type="match status" value="1"/>
</dbReference>
<accession>A0A8C4QWM6</accession>
<feature type="signal peptide" evidence="7">
    <location>
        <begin position="1"/>
        <end position="18"/>
    </location>
</feature>
<dbReference type="GeneTree" id="ENSGT00940000155809"/>
<evidence type="ECO:0000256" key="7">
    <source>
        <dbReference type="SAM" id="SignalP"/>
    </source>
</evidence>
<comment type="subcellular location">
    <subcellularLocation>
        <location evidence="1">Nucleus</location>
    </subcellularLocation>
</comment>
<organism evidence="9 10">
    <name type="scientific">Eptatretus burgeri</name>
    <name type="common">Inshore hagfish</name>
    <dbReference type="NCBI Taxonomy" id="7764"/>
    <lineage>
        <taxon>Eukaryota</taxon>
        <taxon>Metazoa</taxon>
        <taxon>Chordata</taxon>
        <taxon>Craniata</taxon>
        <taxon>Vertebrata</taxon>
        <taxon>Cyclostomata</taxon>
        <taxon>Myxini</taxon>
        <taxon>Myxiniformes</taxon>
        <taxon>Myxinidae</taxon>
        <taxon>Eptatretinae</taxon>
        <taxon>Eptatretus</taxon>
    </lineage>
</organism>
<feature type="region of interest" description="Disordered" evidence="6">
    <location>
        <begin position="166"/>
        <end position="216"/>
    </location>
</feature>
<dbReference type="SMART" id="SM00353">
    <property type="entry name" value="HLH"/>
    <property type="match status" value="1"/>
</dbReference>
<dbReference type="InterPro" id="IPR036638">
    <property type="entry name" value="HLH_DNA-bd_sf"/>
</dbReference>
<keyword evidence="10" id="KW-1185">Reference proteome</keyword>
<feature type="region of interest" description="Disordered" evidence="6">
    <location>
        <begin position="119"/>
        <end position="144"/>
    </location>
</feature>
<protein>
    <submittedName>
        <fullName evidence="9">Max interactor 1, dimerization protein</fullName>
    </submittedName>
</protein>
<evidence type="ECO:0000256" key="6">
    <source>
        <dbReference type="SAM" id="MobiDB-lite"/>
    </source>
</evidence>
<dbReference type="Ensembl" id="ENSEBUT00000022015.1">
    <property type="protein sequence ID" value="ENSEBUP00000021439.1"/>
    <property type="gene ID" value="ENSEBUG00000013240.1"/>
</dbReference>
<proteinExistence type="predicted"/>
<dbReference type="GO" id="GO:0046983">
    <property type="term" value="F:protein dimerization activity"/>
    <property type="evidence" value="ECO:0007669"/>
    <property type="project" value="InterPro"/>
</dbReference>
<evidence type="ECO:0000256" key="4">
    <source>
        <dbReference type="ARBA" id="ARBA00023163"/>
    </source>
</evidence>
<keyword evidence="7" id="KW-0732">Signal</keyword>
<dbReference type="GO" id="GO:0000981">
    <property type="term" value="F:DNA-binding transcription factor activity, RNA polymerase II-specific"/>
    <property type="evidence" value="ECO:0007669"/>
    <property type="project" value="TreeGrafter"/>
</dbReference>
<evidence type="ECO:0000256" key="3">
    <source>
        <dbReference type="ARBA" id="ARBA00023125"/>
    </source>
</evidence>
<sequence>WRIKLLLILISITEVVSTHSEDGETRNTTQGVIHVQFCHPQRVLHRVRSPLLVRRANLRHCLDRLKGIVPLDSDTSRHTTLGLLNKATNHIKKLEDVGRRNEHQKEQLRREQRHLERRLQQLSQSTNFEPQLPERMRTDSLGSNLCSDQEIDVDVESLEFSLGETDSLSAGSASDMDESISLRSPSLHFPPLLTSPPCHLPSPPPLSRPTDRIVQA</sequence>
<dbReference type="InterPro" id="IPR011598">
    <property type="entry name" value="bHLH_dom"/>
</dbReference>
<evidence type="ECO:0000313" key="9">
    <source>
        <dbReference type="Ensembl" id="ENSEBUP00000021439.1"/>
    </source>
</evidence>
<feature type="compositionally biased region" description="Pro residues" evidence="6">
    <location>
        <begin position="198"/>
        <end position="207"/>
    </location>
</feature>
<dbReference type="Proteomes" id="UP000694388">
    <property type="component" value="Unplaced"/>
</dbReference>
<dbReference type="AlphaFoldDB" id="A0A8C4QWM6"/>